<accession>A0A327JRZ9</accession>
<organism evidence="3 4">
    <name type="scientific">Rhodoplanes elegans</name>
    <dbReference type="NCBI Taxonomy" id="29408"/>
    <lineage>
        <taxon>Bacteria</taxon>
        <taxon>Pseudomonadati</taxon>
        <taxon>Pseudomonadota</taxon>
        <taxon>Alphaproteobacteria</taxon>
        <taxon>Hyphomicrobiales</taxon>
        <taxon>Nitrobacteraceae</taxon>
        <taxon>Rhodoplanes</taxon>
    </lineage>
</organism>
<feature type="region of interest" description="Disordered" evidence="1">
    <location>
        <begin position="1"/>
        <end position="80"/>
    </location>
</feature>
<dbReference type="InterPro" id="IPR047676">
    <property type="entry name" value="FxLYD_dom"/>
</dbReference>
<sequence length="252" mass="26724">ATTSAGDPGWAGGTGPTSVDAPAATPAAAEAEDDGWPDDLMPPKPAAAAEPEPEFSAAAVEDAPSVVPDTDPFTLPEGPTRDWDAEFEAAEARRIAREQAKPQAKRRFALPKPSWATVSLALLVVIGAILGWRADVVRALPQTGGLFAAIGLPVNLRGLAFDAVKVQADVSDKVPVVIVEGVVVNVSKVRIDVPRLRFAMRGQNGAETHTWTALPQKPSLAPGESQPFRTRLASPPADSREVFVRFFNRRDL</sequence>
<gene>
    <name evidence="3" type="ORF">CH338_29905</name>
</gene>
<keyword evidence="2" id="KW-0472">Membrane</keyword>
<proteinExistence type="predicted"/>
<protein>
    <recommendedName>
        <fullName evidence="5">DUF3426 domain-containing protein</fullName>
    </recommendedName>
</protein>
<comment type="caution">
    <text evidence="3">The sequence shown here is derived from an EMBL/GenBank/DDBJ whole genome shotgun (WGS) entry which is preliminary data.</text>
</comment>
<dbReference type="RefSeq" id="WP_170146116.1">
    <property type="nucleotide sequence ID" value="NZ_NPEU01000818.1"/>
</dbReference>
<keyword evidence="2" id="KW-0812">Transmembrane</keyword>
<dbReference type="Proteomes" id="UP000248863">
    <property type="component" value="Unassembled WGS sequence"/>
</dbReference>
<name>A0A327JRZ9_9BRAD</name>
<evidence type="ECO:0008006" key="5">
    <source>
        <dbReference type="Google" id="ProtNLM"/>
    </source>
</evidence>
<dbReference type="NCBIfam" id="NF038353">
    <property type="entry name" value="FxLYD_dom"/>
    <property type="match status" value="1"/>
</dbReference>
<feature type="region of interest" description="Disordered" evidence="1">
    <location>
        <begin position="215"/>
        <end position="234"/>
    </location>
</feature>
<evidence type="ECO:0000313" key="4">
    <source>
        <dbReference type="Proteomes" id="UP000248863"/>
    </source>
</evidence>
<keyword evidence="4" id="KW-1185">Reference proteome</keyword>
<reference evidence="3 4" key="1">
    <citation type="submission" date="2017-07" db="EMBL/GenBank/DDBJ databases">
        <title>Draft Genome Sequences of Select Purple Nonsulfur Bacteria.</title>
        <authorList>
            <person name="Lasarre B."/>
            <person name="Mckinlay J.B."/>
        </authorList>
    </citation>
    <scope>NUCLEOTIDE SEQUENCE [LARGE SCALE GENOMIC DNA]</scope>
    <source>
        <strain evidence="3 4">DSM 11907</strain>
    </source>
</reference>
<dbReference type="AlphaFoldDB" id="A0A327JRZ9"/>
<feature type="compositionally biased region" description="Low complexity" evidence="1">
    <location>
        <begin position="46"/>
        <end position="61"/>
    </location>
</feature>
<feature type="transmembrane region" description="Helical" evidence="2">
    <location>
        <begin position="115"/>
        <end position="132"/>
    </location>
</feature>
<keyword evidence="2" id="KW-1133">Transmembrane helix</keyword>
<evidence type="ECO:0000313" key="3">
    <source>
        <dbReference type="EMBL" id="RAI27662.1"/>
    </source>
</evidence>
<feature type="non-terminal residue" evidence="3">
    <location>
        <position position="1"/>
    </location>
</feature>
<dbReference type="EMBL" id="NPEU01000818">
    <property type="protein sequence ID" value="RAI27662.1"/>
    <property type="molecule type" value="Genomic_DNA"/>
</dbReference>
<evidence type="ECO:0000256" key="1">
    <source>
        <dbReference type="SAM" id="MobiDB-lite"/>
    </source>
</evidence>
<feature type="compositionally biased region" description="Low complexity" evidence="1">
    <location>
        <begin position="20"/>
        <end position="29"/>
    </location>
</feature>
<evidence type="ECO:0000256" key="2">
    <source>
        <dbReference type="SAM" id="Phobius"/>
    </source>
</evidence>